<dbReference type="InterPro" id="IPR031468">
    <property type="entry name" value="SMP_LBD"/>
</dbReference>
<dbReference type="InterPro" id="IPR019411">
    <property type="entry name" value="MMM1_dom"/>
</dbReference>
<proteinExistence type="predicted"/>
<dbReference type="CDD" id="cd21675">
    <property type="entry name" value="SMP_TEX2"/>
    <property type="match status" value="1"/>
</dbReference>
<dbReference type="PANTHER" id="PTHR45033:SF3">
    <property type="entry name" value="DEHYDROGENASE, PUTATIVE (AFU_ORTHOLOGUE AFUA_2G13270)-RELATED"/>
    <property type="match status" value="1"/>
</dbReference>
<dbReference type="Pfam" id="PF10296">
    <property type="entry name" value="MMM1"/>
    <property type="match status" value="1"/>
</dbReference>
<dbReference type="Gene3D" id="2.30.29.30">
    <property type="entry name" value="Pleckstrin-homology domain (PH domain)/Phosphotyrosine-binding domain (PTB)"/>
    <property type="match status" value="1"/>
</dbReference>
<evidence type="ECO:0000256" key="1">
    <source>
        <dbReference type="ARBA" id="ARBA00004370"/>
    </source>
</evidence>
<reference evidence="8" key="1">
    <citation type="journal article" date="2020" name="Microb. Genom.">
        <title>Genetic diversity of clinical and environmental Mucorales isolates obtained from an investigation of mucormycosis cases among solid organ transplant recipients.</title>
        <authorList>
            <person name="Nguyen M.H."/>
            <person name="Kaul D."/>
            <person name="Muto C."/>
            <person name="Cheng S.J."/>
            <person name="Richter R.A."/>
            <person name="Bruno V.M."/>
            <person name="Liu G."/>
            <person name="Beyhan S."/>
            <person name="Sundermann A.J."/>
            <person name="Mounaud S."/>
            <person name="Pasculle A.W."/>
            <person name="Nierman W.C."/>
            <person name="Driscoll E."/>
            <person name="Cumbie R."/>
            <person name="Clancy C.J."/>
            <person name="Dupont C.L."/>
        </authorList>
    </citation>
    <scope>NUCLEOTIDE SEQUENCE</scope>
    <source>
        <strain evidence="8">GL11</strain>
    </source>
</reference>
<dbReference type="GO" id="GO:0016020">
    <property type="term" value="C:membrane"/>
    <property type="evidence" value="ECO:0007669"/>
    <property type="project" value="UniProtKB-SubCell"/>
</dbReference>
<feature type="compositionally biased region" description="Low complexity" evidence="6">
    <location>
        <begin position="737"/>
        <end position="754"/>
    </location>
</feature>
<evidence type="ECO:0000313" key="9">
    <source>
        <dbReference type="Proteomes" id="UP000716291"/>
    </source>
</evidence>
<dbReference type="Pfam" id="PF00107">
    <property type="entry name" value="ADH_zinc_N"/>
    <property type="match status" value="1"/>
</dbReference>
<evidence type="ECO:0000256" key="5">
    <source>
        <dbReference type="ARBA" id="ARBA00023136"/>
    </source>
</evidence>
<dbReference type="InterPro" id="IPR013154">
    <property type="entry name" value="ADH-like_N"/>
</dbReference>
<comment type="subcellular location">
    <subcellularLocation>
        <location evidence="1">Membrane</location>
    </subcellularLocation>
</comment>
<dbReference type="PROSITE" id="PS51847">
    <property type="entry name" value="SMP"/>
    <property type="match status" value="1"/>
</dbReference>
<evidence type="ECO:0000256" key="4">
    <source>
        <dbReference type="ARBA" id="ARBA00023121"/>
    </source>
</evidence>
<dbReference type="InterPro" id="IPR013149">
    <property type="entry name" value="ADH-like_C"/>
</dbReference>
<dbReference type="SMART" id="SM00829">
    <property type="entry name" value="PKS_ER"/>
    <property type="match status" value="1"/>
</dbReference>
<organism evidence="8 9">
    <name type="scientific">Rhizopus oryzae</name>
    <name type="common">Mucormycosis agent</name>
    <name type="synonym">Rhizopus arrhizus var. delemar</name>
    <dbReference type="NCBI Taxonomy" id="64495"/>
    <lineage>
        <taxon>Eukaryota</taxon>
        <taxon>Fungi</taxon>
        <taxon>Fungi incertae sedis</taxon>
        <taxon>Mucoromycota</taxon>
        <taxon>Mucoromycotina</taxon>
        <taxon>Mucoromycetes</taxon>
        <taxon>Mucorales</taxon>
        <taxon>Mucorineae</taxon>
        <taxon>Rhizopodaceae</taxon>
        <taxon>Rhizopus</taxon>
    </lineage>
</organism>
<dbReference type="Proteomes" id="UP000716291">
    <property type="component" value="Unassembled WGS sequence"/>
</dbReference>
<feature type="region of interest" description="Disordered" evidence="6">
    <location>
        <begin position="837"/>
        <end position="903"/>
    </location>
</feature>
<name>A0A9P6XF10_RHIOR</name>
<evidence type="ECO:0000256" key="6">
    <source>
        <dbReference type="SAM" id="MobiDB-lite"/>
    </source>
</evidence>
<keyword evidence="9" id="KW-1185">Reference proteome</keyword>
<keyword evidence="3" id="KW-0445">Lipid transport</keyword>
<evidence type="ECO:0000259" key="7">
    <source>
        <dbReference type="PROSITE" id="PS51847"/>
    </source>
</evidence>
<evidence type="ECO:0000256" key="2">
    <source>
        <dbReference type="ARBA" id="ARBA00022448"/>
    </source>
</evidence>
<dbReference type="AlphaFoldDB" id="A0A9P6XF10"/>
<feature type="compositionally biased region" description="Low complexity" evidence="6">
    <location>
        <begin position="891"/>
        <end position="903"/>
    </location>
</feature>
<dbReference type="InterPro" id="IPR052711">
    <property type="entry name" value="Zinc_ADH-like"/>
</dbReference>
<dbReference type="Gene3D" id="3.90.180.10">
    <property type="entry name" value="Medium-chain alcohol dehydrogenases, catalytic domain"/>
    <property type="match status" value="1"/>
</dbReference>
<dbReference type="InterPro" id="IPR011993">
    <property type="entry name" value="PH-like_dom_sf"/>
</dbReference>
<dbReference type="CDD" id="cd05188">
    <property type="entry name" value="MDR"/>
    <property type="match status" value="1"/>
</dbReference>
<evidence type="ECO:0000313" key="8">
    <source>
        <dbReference type="EMBL" id="KAG1312421.1"/>
    </source>
</evidence>
<evidence type="ECO:0000256" key="3">
    <source>
        <dbReference type="ARBA" id="ARBA00023055"/>
    </source>
</evidence>
<dbReference type="SUPFAM" id="SSF50729">
    <property type="entry name" value="PH domain-like"/>
    <property type="match status" value="1"/>
</dbReference>
<keyword evidence="5" id="KW-0472">Membrane</keyword>
<dbReference type="SUPFAM" id="SSF50129">
    <property type="entry name" value="GroES-like"/>
    <property type="match status" value="1"/>
</dbReference>
<accession>A0A9P6XF10</accession>
<dbReference type="PANTHER" id="PTHR45033">
    <property type="match status" value="1"/>
</dbReference>
<protein>
    <recommendedName>
        <fullName evidence="7">SMP-LTD domain-containing protein</fullName>
    </recommendedName>
</protein>
<dbReference type="SUPFAM" id="SSF51735">
    <property type="entry name" value="NAD(P)-binding Rossmann-fold domains"/>
    <property type="match status" value="1"/>
</dbReference>
<dbReference type="InterPro" id="IPR020843">
    <property type="entry name" value="ER"/>
</dbReference>
<feature type="region of interest" description="Disordered" evidence="6">
    <location>
        <begin position="704"/>
        <end position="754"/>
    </location>
</feature>
<dbReference type="EMBL" id="JAANQT010000283">
    <property type="protein sequence ID" value="KAG1312421.1"/>
    <property type="molecule type" value="Genomic_DNA"/>
</dbReference>
<dbReference type="GO" id="GO:0016491">
    <property type="term" value="F:oxidoreductase activity"/>
    <property type="evidence" value="ECO:0007669"/>
    <property type="project" value="InterPro"/>
</dbReference>
<dbReference type="Pfam" id="PF08240">
    <property type="entry name" value="ADH_N"/>
    <property type="match status" value="1"/>
</dbReference>
<dbReference type="InterPro" id="IPR036291">
    <property type="entry name" value="NAD(P)-bd_dom_sf"/>
</dbReference>
<feature type="domain" description="SMP-LTD" evidence="7">
    <location>
        <begin position="480"/>
        <end position="670"/>
    </location>
</feature>
<dbReference type="SMART" id="SM00233">
    <property type="entry name" value="PH"/>
    <property type="match status" value="1"/>
</dbReference>
<dbReference type="GO" id="GO:0006869">
    <property type="term" value="P:lipid transport"/>
    <property type="evidence" value="ECO:0007669"/>
    <property type="project" value="UniProtKB-KW"/>
</dbReference>
<keyword evidence="2" id="KW-0813">Transport</keyword>
<dbReference type="GO" id="GO:0008289">
    <property type="term" value="F:lipid binding"/>
    <property type="evidence" value="ECO:0007669"/>
    <property type="project" value="UniProtKB-KW"/>
</dbReference>
<gene>
    <name evidence="8" type="ORF">G6F64_003036</name>
</gene>
<sequence>MVSVILSDTQSFDPKFKYGIDIKENKTSKEVSNHQSAVKIQAAALNHRDVWILKNQYGGITLGSVLGSDGVGYVTKNGQVGQRVLINPGKGWVSDERGPEKDFHILGLLPAIGTLTEEEVIVDQEDIVPCPEHLSLEEAAALPLAGLTAYRAVFTKGLVKKDDHVLITGIGGGVALFALQFAVAAGAHVYVTSSSQEKIQRAIELGAKGGINYKDEKCIEDLKKLLGGNQLSAVIDGAGGPLYAKYPQVLRTGGILVNYGQTASAREGVKLTMHHVVKNIEFRGSTMGSRAEFKKMVQFVDQHKVKPIVSKVWKGLTKKSIEDSVLTMSRGEQFGNVKEGWVQLTEEYEARKTSEPTDSNSLFYAVLKHGTLFCYESDSLTNVCKILPIQDYTVSLYPEDKTEQQLFSRLSAIKLSHPNKTLYLNCHRKIDKEDWYLGLLEAHCMLQDSPDKAQYDMIDSLHFDPCAIEQLIFRVQSTPSQRETSWMNAILGRIFLSIYKAETFKDYVKTKIAKKINNKRPSFLEEISVRKVDVGPSLPSITNPALKSISKDGEVIAEATVDYLGGLTVEIETDLNWSYSSRLKPIRMNLVLAVTLKRLAGRLVFMIKAPPTDRYWLAFDEMPEMEWKITPVVADKQITLSIVTNAIESRIREVMAETFVLPNMDDTPFFKRDDGIIRDLSSKLDEKVLGEAFSAKTEIVHQTLLPKHVSQPHENSSDRSNSFLRKRHRINEDAESTKSNYSSNSVSSNSSSGNSFLRKLTNYLPSESPTSIRRHTLIHKAEEFINKRTTENIQTGIEARRTSREEEKYETNLLQSTPLSVQPRSRASSFINDISSIPVSMTNKPPLPPRRNSTPIPFQKDETIERSATAPAIPNKPRPVITQRKPPLPSRPNNNTSENSSSS</sequence>
<dbReference type="Gene3D" id="3.40.50.720">
    <property type="entry name" value="NAD(P)-binding Rossmann-like Domain"/>
    <property type="match status" value="1"/>
</dbReference>
<dbReference type="InterPro" id="IPR001849">
    <property type="entry name" value="PH_domain"/>
</dbReference>
<dbReference type="OrthoDB" id="26740at2759"/>
<comment type="caution">
    <text evidence="8">The sequence shown here is derived from an EMBL/GenBank/DDBJ whole genome shotgun (WGS) entry which is preliminary data.</text>
</comment>
<dbReference type="InterPro" id="IPR011032">
    <property type="entry name" value="GroES-like_sf"/>
</dbReference>
<feature type="compositionally biased region" description="Polar residues" evidence="6">
    <location>
        <begin position="712"/>
        <end position="723"/>
    </location>
</feature>
<keyword evidence="4" id="KW-0446">Lipid-binding</keyword>